<dbReference type="AlphaFoldDB" id="A0AAV7AD66"/>
<keyword evidence="3" id="KW-1185">Reference proteome</keyword>
<sequence length="254" mass="29379">MLQKLYIYIYIYIYGIINVYNVTKVKTMCKLVVMFILLGPPGSQHYWMPEFQGTYIDSQNYTHDLSFCDDTLEGQLCGLQSKTYESCLLQGSINVCKFTILPLTYQLLVEVAPQKICVVTNVPVIPRMETPFEGCMKNVSVLVWNNETFLLIHYHIISKDIKCTPLTLEVQSWDLNLTKLKQLIQHSEFGQQLIQQLNKSVQYHTVTTTIVADKIVKMGSSIQEATSHHWWDISMGYSPSAERMLNWLIRFIHP</sequence>
<comment type="caution">
    <text evidence="2">The sequence shown here is derived from an EMBL/GenBank/DDBJ whole genome shotgun (WGS) entry which is preliminary data.</text>
</comment>
<dbReference type="Proteomes" id="UP000824782">
    <property type="component" value="Unassembled WGS sequence"/>
</dbReference>
<keyword evidence="1" id="KW-0812">Transmembrane</keyword>
<dbReference type="EMBL" id="WNYA01000008">
    <property type="protein sequence ID" value="KAG8557894.1"/>
    <property type="molecule type" value="Genomic_DNA"/>
</dbReference>
<evidence type="ECO:0000256" key="1">
    <source>
        <dbReference type="SAM" id="Phobius"/>
    </source>
</evidence>
<reference evidence="2" key="1">
    <citation type="thesis" date="2020" institute="ProQuest LLC" country="789 East Eisenhower Parkway, Ann Arbor, MI, USA">
        <title>Comparative Genomics and Chromosome Evolution.</title>
        <authorList>
            <person name="Mudd A.B."/>
        </authorList>
    </citation>
    <scope>NUCLEOTIDE SEQUENCE</scope>
    <source>
        <strain evidence="2">237g6f4</strain>
        <tissue evidence="2">Blood</tissue>
    </source>
</reference>
<organism evidence="2 3">
    <name type="scientific">Engystomops pustulosus</name>
    <name type="common">Tungara frog</name>
    <name type="synonym">Physalaemus pustulosus</name>
    <dbReference type="NCBI Taxonomy" id="76066"/>
    <lineage>
        <taxon>Eukaryota</taxon>
        <taxon>Metazoa</taxon>
        <taxon>Chordata</taxon>
        <taxon>Craniata</taxon>
        <taxon>Vertebrata</taxon>
        <taxon>Euteleostomi</taxon>
        <taxon>Amphibia</taxon>
        <taxon>Batrachia</taxon>
        <taxon>Anura</taxon>
        <taxon>Neobatrachia</taxon>
        <taxon>Hyloidea</taxon>
        <taxon>Leptodactylidae</taxon>
        <taxon>Leiuperinae</taxon>
        <taxon>Engystomops</taxon>
    </lineage>
</organism>
<name>A0AAV7AD66_ENGPU</name>
<protein>
    <submittedName>
        <fullName evidence="2">Uncharacterized protein</fullName>
    </submittedName>
</protein>
<evidence type="ECO:0000313" key="3">
    <source>
        <dbReference type="Proteomes" id="UP000824782"/>
    </source>
</evidence>
<keyword evidence="1" id="KW-0472">Membrane</keyword>
<accession>A0AAV7AD66</accession>
<evidence type="ECO:0000313" key="2">
    <source>
        <dbReference type="EMBL" id="KAG8557894.1"/>
    </source>
</evidence>
<keyword evidence="1" id="KW-1133">Transmembrane helix</keyword>
<dbReference type="EMBL" id="WNYA01000008">
    <property type="protein sequence ID" value="KAG8557895.1"/>
    <property type="molecule type" value="Genomic_DNA"/>
</dbReference>
<feature type="transmembrane region" description="Helical" evidence="1">
    <location>
        <begin position="6"/>
        <end position="23"/>
    </location>
</feature>
<gene>
    <name evidence="2" type="ORF">GDO81_016768</name>
</gene>
<proteinExistence type="predicted"/>